<proteinExistence type="predicted"/>
<organism evidence="1 2">
    <name type="scientific">Methylobacterium variabile</name>
    <dbReference type="NCBI Taxonomy" id="298794"/>
    <lineage>
        <taxon>Bacteria</taxon>
        <taxon>Pseudomonadati</taxon>
        <taxon>Pseudomonadota</taxon>
        <taxon>Alphaproteobacteria</taxon>
        <taxon>Hyphomicrobiales</taxon>
        <taxon>Methylobacteriaceae</taxon>
        <taxon>Methylobacterium</taxon>
    </lineage>
</organism>
<reference evidence="1 2" key="1">
    <citation type="submission" date="2015-03" db="EMBL/GenBank/DDBJ databases">
        <title>Genome sequencing of Methylobacterium variabile DSM 16961.</title>
        <authorList>
            <person name="Chaudhry V."/>
            <person name="Patil P.B."/>
        </authorList>
    </citation>
    <scope>NUCLEOTIDE SEQUENCE [LARGE SCALE GENOMIC DNA]</scope>
    <source>
        <strain evidence="1 2">DSM 16961</strain>
    </source>
</reference>
<evidence type="ECO:0000313" key="1">
    <source>
        <dbReference type="EMBL" id="KMO40510.1"/>
    </source>
</evidence>
<accession>A0A0J6SZ96</accession>
<dbReference type="OrthoDB" id="954305at2"/>
<comment type="caution">
    <text evidence="1">The sequence shown here is derived from an EMBL/GenBank/DDBJ whole genome shotgun (WGS) entry which is preliminary data.</text>
</comment>
<dbReference type="PATRIC" id="fig|298794.3.peg.5884"/>
<dbReference type="EMBL" id="LABY01000046">
    <property type="protein sequence ID" value="KMO40510.1"/>
    <property type="molecule type" value="Genomic_DNA"/>
</dbReference>
<dbReference type="RefSeq" id="WP_048443585.1">
    <property type="nucleotide sequence ID" value="NZ_LABY01000046.1"/>
</dbReference>
<sequence>MTWEDVVALGRRLPEVEVATSYGTPALKVRRKLLTRLRREDDSLVLPGVGADERDMLIEADPRVFHTTPHYEGYSSVLARLGPLAPAQLSPFLLRRWRAIAPRRYVAGFDAAGSREGG</sequence>
<gene>
    <name evidence="1" type="ORF">VQ02_07695</name>
</gene>
<dbReference type="AlphaFoldDB" id="A0A0J6SZ96"/>
<evidence type="ECO:0000313" key="2">
    <source>
        <dbReference type="Proteomes" id="UP000035955"/>
    </source>
</evidence>
<dbReference type="Proteomes" id="UP000035955">
    <property type="component" value="Unassembled WGS sequence"/>
</dbReference>
<name>A0A0J6SZ96_9HYPH</name>
<evidence type="ECO:0008006" key="3">
    <source>
        <dbReference type="Google" id="ProtNLM"/>
    </source>
</evidence>
<protein>
    <recommendedName>
        <fullName evidence="3">MmcQ-like protein</fullName>
    </recommendedName>
</protein>
<keyword evidence="2" id="KW-1185">Reference proteome</keyword>